<protein>
    <submittedName>
        <fullName evidence="1">Uncharacterized protein</fullName>
    </submittedName>
</protein>
<evidence type="ECO:0000313" key="1">
    <source>
        <dbReference type="EMBL" id="KDP44298.1"/>
    </source>
</evidence>
<reference evidence="1 2" key="1">
    <citation type="journal article" date="2014" name="PLoS ONE">
        <title>Global Analysis of Gene Expression Profiles in Physic Nut (Jatropha curcas L.) Seedlings Exposed to Salt Stress.</title>
        <authorList>
            <person name="Zhang L."/>
            <person name="Zhang C."/>
            <person name="Wu P."/>
            <person name="Chen Y."/>
            <person name="Li M."/>
            <person name="Jiang H."/>
            <person name="Wu G."/>
        </authorList>
    </citation>
    <scope>NUCLEOTIDE SEQUENCE [LARGE SCALE GENOMIC DNA]</scope>
    <source>
        <strain evidence="2">cv. GZQX0401</strain>
        <tissue evidence="1">Young leaves</tissue>
    </source>
</reference>
<sequence length="199" mass="22074">MTRPVSHGMKLREFMPNTGTSISLQYDLSNHLCWGTTEAKSELWCAVTACATCFAILLGCHTVACSTVKSVKRGKSGGNADAAKEWFDRLPIQVQDHVREASFGHFIDTLPGVTYLKVGYKHVIELIHVPPLAEFNPFVETEQLDRDQGDAPAQVSIADYNEVWHLYEAARLKLAAVKLSDEHISRANMKPPTGRGCEF</sequence>
<dbReference type="EMBL" id="KK914254">
    <property type="protein sequence ID" value="KDP44298.1"/>
    <property type="molecule type" value="Genomic_DNA"/>
</dbReference>
<dbReference type="AlphaFoldDB" id="A0A067LAR4"/>
<keyword evidence="2" id="KW-1185">Reference proteome</keyword>
<name>A0A067LAR4_JATCU</name>
<organism evidence="1 2">
    <name type="scientific">Jatropha curcas</name>
    <name type="common">Barbados nut</name>
    <dbReference type="NCBI Taxonomy" id="180498"/>
    <lineage>
        <taxon>Eukaryota</taxon>
        <taxon>Viridiplantae</taxon>
        <taxon>Streptophyta</taxon>
        <taxon>Embryophyta</taxon>
        <taxon>Tracheophyta</taxon>
        <taxon>Spermatophyta</taxon>
        <taxon>Magnoliopsida</taxon>
        <taxon>eudicotyledons</taxon>
        <taxon>Gunneridae</taxon>
        <taxon>Pentapetalae</taxon>
        <taxon>rosids</taxon>
        <taxon>fabids</taxon>
        <taxon>Malpighiales</taxon>
        <taxon>Euphorbiaceae</taxon>
        <taxon>Crotonoideae</taxon>
        <taxon>Jatropheae</taxon>
        <taxon>Jatropha</taxon>
    </lineage>
</organism>
<dbReference type="Proteomes" id="UP000027138">
    <property type="component" value="Unassembled WGS sequence"/>
</dbReference>
<evidence type="ECO:0000313" key="2">
    <source>
        <dbReference type="Proteomes" id="UP000027138"/>
    </source>
</evidence>
<proteinExistence type="predicted"/>
<gene>
    <name evidence="1" type="ORF">JCGZ_19165</name>
</gene>
<accession>A0A067LAR4</accession>